<feature type="transmembrane region" description="Helical" evidence="1">
    <location>
        <begin position="99"/>
        <end position="118"/>
    </location>
</feature>
<keyword evidence="1" id="KW-0812">Transmembrane</keyword>
<keyword evidence="1" id="KW-0472">Membrane</keyword>
<comment type="caution">
    <text evidence="2">The sequence shown here is derived from an EMBL/GenBank/DDBJ whole genome shotgun (WGS) entry which is preliminary data.</text>
</comment>
<feature type="transmembrane region" description="Helical" evidence="1">
    <location>
        <begin position="40"/>
        <end position="62"/>
    </location>
</feature>
<sequence length="208" mass="22499">MTTDNGLIIINLGSSIVTYAILIGLAALGWRKGFRYMLSIAIFITIGYLLTVQGGNFVVGLINRFYTNFPKLIAFALGRDFNTVEPLNPLIPDNFQAPLLLRILVFVALLAVGIANAWPWEGAPLKPNDKAQNMRLLGLLAGLYVGVLGISAASAFWAAAPETLNRGGLISSALTSLPNYAAVIPSMIGAFIILLIVLILLRFNRVWK</sequence>
<dbReference type="Proteomes" id="UP000050509">
    <property type="component" value="Unassembled WGS sequence"/>
</dbReference>
<accession>A0A0N8PS89</accession>
<evidence type="ECO:0000313" key="2">
    <source>
        <dbReference type="EMBL" id="KPV52053.1"/>
    </source>
</evidence>
<feature type="transmembrane region" description="Helical" evidence="1">
    <location>
        <begin position="6"/>
        <end position="28"/>
    </location>
</feature>
<evidence type="ECO:0000313" key="3">
    <source>
        <dbReference type="Proteomes" id="UP000050509"/>
    </source>
</evidence>
<protein>
    <submittedName>
        <fullName evidence="2">Uncharacterized protein</fullName>
    </submittedName>
</protein>
<evidence type="ECO:0000256" key="1">
    <source>
        <dbReference type="SAM" id="Phobius"/>
    </source>
</evidence>
<dbReference type="AlphaFoldDB" id="A0A0N8PS89"/>
<name>A0A0N8PS89_9CHLR</name>
<proteinExistence type="predicted"/>
<gene>
    <name evidence="2" type="ORF">SE17_17745</name>
</gene>
<keyword evidence="3" id="KW-1185">Reference proteome</keyword>
<feature type="transmembrane region" description="Helical" evidence="1">
    <location>
        <begin position="180"/>
        <end position="201"/>
    </location>
</feature>
<dbReference type="EMBL" id="LJCR01000677">
    <property type="protein sequence ID" value="KPV52053.1"/>
    <property type="molecule type" value="Genomic_DNA"/>
</dbReference>
<organism evidence="2 3">
    <name type="scientific">Kouleothrix aurantiaca</name>
    <dbReference type="NCBI Taxonomy" id="186479"/>
    <lineage>
        <taxon>Bacteria</taxon>
        <taxon>Bacillati</taxon>
        <taxon>Chloroflexota</taxon>
        <taxon>Chloroflexia</taxon>
        <taxon>Chloroflexales</taxon>
        <taxon>Roseiflexineae</taxon>
        <taxon>Roseiflexaceae</taxon>
        <taxon>Kouleothrix</taxon>
    </lineage>
</organism>
<keyword evidence="1" id="KW-1133">Transmembrane helix</keyword>
<reference evidence="2 3" key="1">
    <citation type="submission" date="2015-09" db="EMBL/GenBank/DDBJ databases">
        <title>Draft genome sequence of Kouleothrix aurantiaca JCM 19913.</title>
        <authorList>
            <person name="Hemp J."/>
        </authorList>
    </citation>
    <scope>NUCLEOTIDE SEQUENCE [LARGE SCALE GENOMIC DNA]</scope>
    <source>
        <strain evidence="2 3">COM-B</strain>
    </source>
</reference>
<feature type="transmembrane region" description="Helical" evidence="1">
    <location>
        <begin position="139"/>
        <end position="160"/>
    </location>
</feature>